<evidence type="ECO:0000313" key="1">
    <source>
        <dbReference type="EMBL" id="MCP2729074.1"/>
    </source>
</evidence>
<gene>
    <name evidence="1" type="ORF">NJ959_11460</name>
</gene>
<sequence length="86" mass="9835">MQQQLVMLASTHSAITQLTHAMGLTVLVQRGRNNPPVRSLLSRRVRSFKQPLISNQNYLWERTISTPSVRSQQHRARSSDVVRSLL</sequence>
<dbReference type="EMBL" id="JAMZMM010000091">
    <property type="protein sequence ID" value="MCP2729074.1"/>
    <property type="molecule type" value="Genomic_DNA"/>
</dbReference>
<dbReference type="Proteomes" id="UP001204953">
    <property type="component" value="Unassembled WGS sequence"/>
</dbReference>
<evidence type="ECO:0000313" key="2">
    <source>
        <dbReference type="Proteomes" id="UP001204953"/>
    </source>
</evidence>
<proteinExistence type="predicted"/>
<comment type="caution">
    <text evidence="1">The sequence shown here is derived from an EMBL/GenBank/DDBJ whole genome shotgun (WGS) entry which is preliminary data.</text>
</comment>
<accession>A0AAE3KMC6</accession>
<keyword evidence="2" id="KW-1185">Reference proteome</keyword>
<dbReference type="AlphaFoldDB" id="A0AAE3KMC6"/>
<reference evidence="1" key="1">
    <citation type="submission" date="2022-06" db="EMBL/GenBank/DDBJ databases">
        <title>New cyanobacteria of genus Symplocastrum in benthos of Lake Baikal.</title>
        <authorList>
            <person name="Sorokovikova E."/>
            <person name="Tikhonova I."/>
            <person name="Krasnopeev A."/>
            <person name="Evseev P."/>
            <person name="Gladkikh A."/>
            <person name="Belykh O."/>
        </authorList>
    </citation>
    <scope>NUCLEOTIDE SEQUENCE</scope>
    <source>
        <strain evidence="1">BBK-W-15</strain>
    </source>
</reference>
<name>A0AAE3KMC6_9CYAN</name>
<protein>
    <submittedName>
        <fullName evidence="1">Uncharacterized protein</fullName>
    </submittedName>
</protein>
<organism evidence="1 2">
    <name type="scientific">Limnofasciculus baicalensis BBK-W-15</name>
    <dbReference type="NCBI Taxonomy" id="2699891"/>
    <lineage>
        <taxon>Bacteria</taxon>
        <taxon>Bacillati</taxon>
        <taxon>Cyanobacteriota</taxon>
        <taxon>Cyanophyceae</taxon>
        <taxon>Coleofasciculales</taxon>
        <taxon>Coleofasciculaceae</taxon>
        <taxon>Limnofasciculus</taxon>
        <taxon>Limnofasciculus baicalensis</taxon>
    </lineage>
</organism>